<dbReference type="GO" id="GO:0006508">
    <property type="term" value="P:proteolysis"/>
    <property type="evidence" value="ECO:0007669"/>
    <property type="project" value="UniProtKB-KW"/>
</dbReference>
<feature type="active site" description="Charge relay system" evidence="5">
    <location>
        <position position="385"/>
    </location>
</feature>
<organism evidence="10 11">
    <name type="scientific">Madurella mycetomatis</name>
    <dbReference type="NCBI Taxonomy" id="100816"/>
    <lineage>
        <taxon>Eukaryota</taxon>
        <taxon>Fungi</taxon>
        <taxon>Dikarya</taxon>
        <taxon>Ascomycota</taxon>
        <taxon>Pezizomycotina</taxon>
        <taxon>Sordariomycetes</taxon>
        <taxon>Sordariomycetidae</taxon>
        <taxon>Sordariales</taxon>
        <taxon>Sordariales incertae sedis</taxon>
        <taxon>Madurella</taxon>
    </lineage>
</organism>
<dbReference type="CDD" id="cd00306">
    <property type="entry name" value="Peptidases_S8_S53"/>
    <property type="match status" value="1"/>
</dbReference>
<dbReference type="InterPro" id="IPR023827">
    <property type="entry name" value="Peptidase_S8_Asp-AS"/>
</dbReference>
<evidence type="ECO:0000313" key="11">
    <source>
        <dbReference type="Proteomes" id="UP000078237"/>
    </source>
</evidence>
<feature type="active site" description="Charge relay system" evidence="5">
    <location>
        <position position="452"/>
    </location>
</feature>
<evidence type="ECO:0000256" key="7">
    <source>
        <dbReference type="SAM" id="Coils"/>
    </source>
</evidence>
<dbReference type="InterPro" id="IPR036852">
    <property type="entry name" value="Peptidase_S8/S53_dom_sf"/>
</dbReference>
<dbReference type="STRING" id="100816.A0A175W5Y8"/>
<dbReference type="Gene3D" id="3.40.50.200">
    <property type="entry name" value="Peptidase S8/S53 domain"/>
    <property type="match status" value="1"/>
</dbReference>
<dbReference type="InterPro" id="IPR000209">
    <property type="entry name" value="Peptidase_S8/S53_dom"/>
</dbReference>
<keyword evidence="3 5" id="KW-0378">Hydrolase</keyword>
<dbReference type="PRINTS" id="PR00723">
    <property type="entry name" value="SUBTILISIN"/>
</dbReference>
<dbReference type="Pfam" id="PF00082">
    <property type="entry name" value="Peptidase_S8"/>
    <property type="match status" value="1"/>
</dbReference>
<dbReference type="PROSITE" id="PS51892">
    <property type="entry name" value="SUBTILASE"/>
    <property type="match status" value="1"/>
</dbReference>
<evidence type="ECO:0000256" key="1">
    <source>
        <dbReference type="ARBA" id="ARBA00011073"/>
    </source>
</evidence>
<evidence type="ECO:0000256" key="2">
    <source>
        <dbReference type="ARBA" id="ARBA00022670"/>
    </source>
</evidence>
<dbReference type="PANTHER" id="PTHR43399">
    <property type="entry name" value="SUBTILISIN-RELATED"/>
    <property type="match status" value="1"/>
</dbReference>
<dbReference type="Proteomes" id="UP000078237">
    <property type="component" value="Unassembled WGS sequence"/>
</dbReference>
<dbReference type="PROSITE" id="PS00136">
    <property type="entry name" value="SUBTILASE_ASP"/>
    <property type="match status" value="1"/>
</dbReference>
<dbReference type="EMBL" id="LCTW02000123">
    <property type="protein sequence ID" value="KXX78354.1"/>
    <property type="molecule type" value="Genomic_DNA"/>
</dbReference>
<evidence type="ECO:0000259" key="9">
    <source>
        <dbReference type="Pfam" id="PF00082"/>
    </source>
</evidence>
<gene>
    <name evidence="10" type="ORF">MMYC01_207001</name>
</gene>
<dbReference type="InterPro" id="IPR051048">
    <property type="entry name" value="Peptidase_S8/S53_subtilisin"/>
</dbReference>
<dbReference type="SUPFAM" id="SSF52743">
    <property type="entry name" value="Subtilisin-like"/>
    <property type="match status" value="1"/>
</dbReference>
<comment type="similarity">
    <text evidence="1 5 6">Belongs to the peptidase S8 family.</text>
</comment>
<proteinExistence type="inferred from homology"/>
<dbReference type="GO" id="GO:0004252">
    <property type="term" value="F:serine-type endopeptidase activity"/>
    <property type="evidence" value="ECO:0007669"/>
    <property type="project" value="UniProtKB-UniRule"/>
</dbReference>
<feature type="domain" description="Peptidase S8/S53" evidence="9">
    <location>
        <begin position="379"/>
        <end position="662"/>
    </location>
</feature>
<name>A0A175W5Y8_9PEZI</name>
<evidence type="ECO:0000256" key="5">
    <source>
        <dbReference type="PROSITE-ProRule" id="PRU01240"/>
    </source>
</evidence>
<accession>A0A175W5Y8</accession>
<keyword evidence="11" id="KW-1185">Reference proteome</keyword>
<protein>
    <submittedName>
        <fullName evidence="10">Intracellular serine protease</fullName>
    </submittedName>
</protein>
<keyword evidence="4 5" id="KW-0720">Serine protease</keyword>
<evidence type="ECO:0000256" key="8">
    <source>
        <dbReference type="SAM" id="MobiDB-lite"/>
    </source>
</evidence>
<evidence type="ECO:0000256" key="3">
    <source>
        <dbReference type="ARBA" id="ARBA00022801"/>
    </source>
</evidence>
<evidence type="ECO:0000256" key="6">
    <source>
        <dbReference type="RuleBase" id="RU003355"/>
    </source>
</evidence>
<feature type="region of interest" description="Disordered" evidence="8">
    <location>
        <begin position="421"/>
        <end position="451"/>
    </location>
</feature>
<keyword evidence="2 5" id="KW-0645">Protease</keyword>
<comment type="caution">
    <text evidence="10">The sequence shown here is derived from an EMBL/GenBank/DDBJ whole genome shotgun (WGS) entry which is preliminary data.</text>
</comment>
<sequence>MNICTELVVLSAWQHKLRYVVEQAKKEQHEAMQQYEKELKTCTDQVKRDSLREARNKRLVAVRLKILDETTAAVMKAKTAEDLDILYAKEYIALNLFLSELFEDAEKTYRQILDARLKIRDVTERTALTRHMLLATLHNIAERDLCTPDRVRREALELAMPNVNCTIKENEKLSEDVDMALNWLSKLQKPGRDDDLKLAIVLRKKVELLERSTGHGKGKSSVNEQLIKAKMKLFNLLSQGLQENDEARSVAISLEPGLRKELGNPTLADPNIRRRIENFLVKMERFLADTAKPLPMGAPVGTPADEREPSFGISRVTTWRSDPLEEDEVEEAALFDATAKRPDENIKESEKWIRDFLRFRTKTLENAKVNISDPAQTRVRVVIIDTGIDPEHQYIKDRRWNPVPKPGATPVERYRDFSTVGPVENGHQAERPLKSRPPPPPSPSRPEDRDGHGTFIAGIFLQLVPDVDLRIARIGKTRDDIQKDVNLSFKVAQAINHAVDEWDSEIISMSFCCAETPALRTAARHAVSKDVLLFAATGNNGLNEDLVYPATEHRVFKVMASDYIGEKTAFSTPSENKDYSLLTLGCAIESTWPCTLRAAAAAEGLEIICPRAIIRKKLETENQHPRGSNCTCTDTWTVMSGTSFATPIAAAFAAVVYQFYNAHRSKIKLDNGKEGFKSITSMRRVLKAMTVQPGIKSYLRAPNHKANPFMFRPASRGAATNAQGKTYDEFFIDALVTVIDAGDGTFG</sequence>
<dbReference type="InterPro" id="IPR023828">
    <property type="entry name" value="Peptidase_S8_Ser-AS"/>
</dbReference>
<feature type="compositionally biased region" description="Pro residues" evidence="8">
    <location>
        <begin position="435"/>
        <end position="444"/>
    </location>
</feature>
<keyword evidence="7" id="KW-0175">Coiled coil</keyword>
<feature type="active site" description="Charge relay system" evidence="5">
    <location>
        <position position="643"/>
    </location>
</feature>
<dbReference type="VEuPathDB" id="FungiDB:MMYC01_207001"/>
<dbReference type="AlphaFoldDB" id="A0A175W5Y8"/>
<evidence type="ECO:0000256" key="4">
    <source>
        <dbReference type="ARBA" id="ARBA00022825"/>
    </source>
</evidence>
<feature type="coiled-coil region" evidence="7">
    <location>
        <begin position="21"/>
        <end position="52"/>
    </location>
</feature>
<dbReference type="PANTHER" id="PTHR43399:SF4">
    <property type="entry name" value="CELL WALL-ASSOCIATED PROTEASE"/>
    <property type="match status" value="1"/>
</dbReference>
<reference evidence="10 11" key="1">
    <citation type="journal article" date="2016" name="Genome Announc.">
        <title>Genome Sequence of Madurella mycetomatis mm55, Isolated from a Human Mycetoma Case in Sudan.</title>
        <authorList>
            <person name="Smit S."/>
            <person name="Derks M.F."/>
            <person name="Bervoets S."/>
            <person name="Fahal A."/>
            <person name="van Leeuwen W."/>
            <person name="van Belkum A."/>
            <person name="van de Sande W.W."/>
        </authorList>
    </citation>
    <scope>NUCLEOTIDE SEQUENCE [LARGE SCALE GENOMIC DNA]</scope>
    <source>
        <strain evidence="11">mm55</strain>
    </source>
</reference>
<evidence type="ECO:0000313" key="10">
    <source>
        <dbReference type="EMBL" id="KXX78354.1"/>
    </source>
</evidence>
<dbReference type="InterPro" id="IPR015500">
    <property type="entry name" value="Peptidase_S8_subtilisin-rel"/>
</dbReference>
<dbReference type="PROSITE" id="PS00138">
    <property type="entry name" value="SUBTILASE_SER"/>
    <property type="match status" value="1"/>
</dbReference>
<dbReference type="OrthoDB" id="206201at2759"/>